<evidence type="ECO:0008006" key="4">
    <source>
        <dbReference type="Google" id="ProtNLM"/>
    </source>
</evidence>
<proteinExistence type="predicted"/>
<evidence type="ECO:0000313" key="2">
    <source>
        <dbReference type="EMBL" id="RAY13394.1"/>
    </source>
</evidence>
<keyword evidence="3" id="KW-1185">Reference proteome</keyword>
<dbReference type="Proteomes" id="UP000251891">
    <property type="component" value="Unassembled WGS sequence"/>
</dbReference>
<gene>
    <name evidence="2" type="ORF">DPM19_20200</name>
</gene>
<name>A0A365H2R4_9ACTN</name>
<feature type="region of interest" description="Disordered" evidence="1">
    <location>
        <begin position="30"/>
        <end position="101"/>
    </location>
</feature>
<protein>
    <recommendedName>
        <fullName evidence="4">Small hydrophilic protein</fullName>
    </recommendedName>
</protein>
<feature type="compositionally biased region" description="Acidic residues" evidence="1">
    <location>
        <begin position="85"/>
        <end position="101"/>
    </location>
</feature>
<comment type="caution">
    <text evidence="2">The sequence shown here is derived from an EMBL/GenBank/DDBJ whole genome shotgun (WGS) entry which is preliminary data.</text>
</comment>
<dbReference type="AlphaFoldDB" id="A0A365H2R4"/>
<evidence type="ECO:0000313" key="3">
    <source>
        <dbReference type="Proteomes" id="UP000251891"/>
    </source>
</evidence>
<feature type="compositionally biased region" description="Pro residues" evidence="1">
    <location>
        <begin position="56"/>
        <end position="82"/>
    </location>
</feature>
<reference evidence="2 3" key="1">
    <citation type="submission" date="2018-06" db="EMBL/GenBank/DDBJ databases">
        <title>Actinomadura craniellae sp. nov. isolated from marine sponge Craniella sp.</title>
        <authorList>
            <person name="Li L."/>
            <person name="Xu Q.H."/>
            <person name="Lin H.W."/>
            <person name="Lu Y.H."/>
        </authorList>
    </citation>
    <scope>NUCLEOTIDE SEQUENCE [LARGE SCALE GENOMIC DNA]</scope>
    <source>
        <strain evidence="2 3">LHW63021</strain>
    </source>
</reference>
<sequence>MIPRLSALGLIGAVFAAAVATAGLVWAARSEPPSLGPSVVVSGPPGPVGDPTAAPTGPPSARPTPSGPPSAPAGPVRPPPPREGGDDDDGGDDGGDDGDDD</sequence>
<dbReference type="EMBL" id="QLYX01000009">
    <property type="protein sequence ID" value="RAY13394.1"/>
    <property type="molecule type" value="Genomic_DNA"/>
</dbReference>
<accession>A0A365H2R4</accession>
<evidence type="ECO:0000256" key="1">
    <source>
        <dbReference type="SAM" id="MobiDB-lite"/>
    </source>
</evidence>
<dbReference type="RefSeq" id="WP_111869518.1">
    <property type="nucleotide sequence ID" value="NZ_QLYX01000009.1"/>
</dbReference>
<organism evidence="2 3">
    <name type="scientific">Actinomadura craniellae</name>
    <dbReference type="NCBI Taxonomy" id="2231787"/>
    <lineage>
        <taxon>Bacteria</taxon>
        <taxon>Bacillati</taxon>
        <taxon>Actinomycetota</taxon>
        <taxon>Actinomycetes</taxon>
        <taxon>Streptosporangiales</taxon>
        <taxon>Thermomonosporaceae</taxon>
        <taxon>Actinomadura</taxon>
    </lineage>
</organism>
<feature type="compositionally biased region" description="Low complexity" evidence="1">
    <location>
        <begin position="30"/>
        <end position="55"/>
    </location>
</feature>